<dbReference type="EMBL" id="UYRV01119553">
    <property type="protein sequence ID" value="VDN31766.1"/>
    <property type="molecule type" value="Genomic_DNA"/>
</dbReference>
<keyword evidence="3" id="KW-1185">Reference proteome</keyword>
<evidence type="ECO:0000313" key="2">
    <source>
        <dbReference type="EMBL" id="VDN31766.1"/>
    </source>
</evidence>
<dbReference type="AlphaFoldDB" id="A0A3P7QLC8"/>
<dbReference type="OrthoDB" id="1879at2759"/>
<reference evidence="2 3" key="1">
    <citation type="submission" date="2018-11" db="EMBL/GenBank/DDBJ databases">
        <authorList>
            <consortium name="Pathogen Informatics"/>
        </authorList>
    </citation>
    <scope>NUCLEOTIDE SEQUENCE [LARGE SCALE GENOMIC DNA]</scope>
</reference>
<gene>
    <name evidence="2" type="ORF">CGOC_LOCUS11921</name>
</gene>
<protein>
    <recommendedName>
        <fullName evidence="1">RNA helicase aquarius N-terminal domain-containing protein</fullName>
    </recommendedName>
</protein>
<feature type="domain" description="RNA helicase aquarius N-terminal" evidence="1">
    <location>
        <begin position="42"/>
        <end position="173"/>
    </location>
</feature>
<dbReference type="Proteomes" id="UP000271889">
    <property type="component" value="Unassembled WGS sequence"/>
</dbReference>
<dbReference type="Pfam" id="PF16399">
    <property type="entry name" value="Aquarius_N_1st"/>
    <property type="match status" value="1"/>
</dbReference>
<sequence length="176" mass="20341">MVAKTAAKAQSSIVTVDALQKETITEVIRVSFLLQDTPFSAFFQVAYKFWAPFSKTHAAYSAPLVDTIYQHEMIATHFNPRKIIMLEFSQYLECYLWPNYSEEASVAHVMSILIMLNEKFRERIDAWQCFIKKPEHFPGFIHRVLKLSLDETSRSSAEQCAIITFLVNSFNSVVRF</sequence>
<evidence type="ECO:0000313" key="3">
    <source>
        <dbReference type="Proteomes" id="UP000271889"/>
    </source>
</evidence>
<name>A0A3P7QLC8_CYLGO</name>
<dbReference type="InterPro" id="IPR032174">
    <property type="entry name" value="Aquarius_N"/>
</dbReference>
<accession>A0A3P7QLC8</accession>
<organism evidence="2 3">
    <name type="scientific">Cylicostephanus goldi</name>
    <name type="common">Nematode worm</name>
    <dbReference type="NCBI Taxonomy" id="71465"/>
    <lineage>
        <taxon>Eukaryota</taxon>
        <taxon>Metazoa</taxon>
        <taxon>Ecdysozoa</taxon>
        <taxon>Nematoda</taxon>
        <taxon>Chromadorea</taxon>
        <taxon>Rhabditida</taxon>
        <taxon>Rhabditina</taxon>
        <taxon>Rhabditomorpha</taxon>
        <taxon>Strongyloidea</taxon>
        <taxon>Strongylidae</taxon>
        <taxon>Cylicostephanus</taxon>
    </lineage>
</organism>
<evidence type="ECO:0000259" key="1">
    <source>
        <dbReference type="Pfam" id="PF16399"/>
    </source>
</evidence>
<proteinExistence type="predicted"/>